<organism evidence="1 2">
    <name type="scientific">Sugiyamaella lignohabitans</name>
    <dbReference type="NCBI Taxonomy" id="796027"/>
    <lineage>
        <taxon>Eukaryota</taxon>
        <taxon>Fungi</taxon>
        <taxon>Dikarya</taxon>
        <taxon>Ascomycota</taxon>
        <taxon>Saccharomycotina</taxon>
        <taxon>Dipodascomycetes</taxon>
        <taxon>Dipodascales</taxon>
        <taxon>Trichomonascaceae</taxon>
        <taxon>Sugiyamaella</taxon>
    </lineage>
</organism>
<dbReference type="KEGG" id="slb:AWJ20_32"/>
<gene>
    <name evidence="1" type="primary">FDH1</name>
    <name evidence="1" type="ORF">AWJ20_32</name>
</gene>
<dbReference type="GeneID" id="30035195"/>
<sequence length="68" mass="7546">MFNKYGAGNAMTPHISGTSLDAQARYALGTKNILQSYLSGKFDYRPEDVIVIDGHYGTRSYGDDKKLK</sequence>
<dbReference type="RefSeq" id="XP_018734286.1">
    <property type="nucleotide sequence ID" value="XM_018880206.1"/>
</dbReference>
<dbReference type="OrthoDB" id="4043264at2759"/>
<protein>
    <submittedName>
        <fullName evidence="1">Formate dehydrogenase (NAD+)</fullName>
    </submittedName>
</protein>
<evidence type="ECO:0000313" key="1">
    <source>
        <dbReference type="EMBL" id="ANB11809.1"/>
    </source>
</evidence>
<dbReference type="AlphaFoldDB" id="A0A167CKC9"/>
<dbReference type="Proteomes" id="UP000189580">
    <property type="component" value="Chromosome a"/>
</dbReference>
<accession>A0A167CKC9</accession>
<keyword evidence="2" id="KW-1185">Reference proteome</keyword>
<reference evidence="1 2" key="1">
    <citation type="submission" date="2016-02" db="EMBL/GenBank/DDBJ databases">
        <title>Complete genome sequence and transcriptome regulation of the pentose utilising yeast Sugiyamaella lignohabitans.</title>
        <authorList>
            <person name="Bellasio M."/>
            <person name="Peymann A."/>
            <person name="Valli M."/>
            <person name="Sipitzky M."/>
            <person name="Graf A."/>
            <person name="Sauer M."/>
            <person name="Marx H."/>
            <person name="Mattanovich D."/>
        </authorList>
    </citation>
    <scope>NUCLEOTIDE SEQUENCE [LARGE SCALE GENOMIC DNA]</scope>
    <source>
        <strain evidence="1 2">CBS 10342</strain>
    </source>
</reference>
<dbReference type="Gene3D" id="3.40.50.720">
    <property type="entry name" value="NAD(P)-binding Rossmann-like Domain"/>
    <property type="match status" value="2"/>
</dbReference>
<proteinExistence type="predicted"/>
<dbReference type="EMBL" id="CP014501">
    <property type="protein sequence ID" value="ANB11809.1"/>
    <property type="molecule type" value="Genomic_DNA"/>
</dbReference>
<evidence type="ECO:0000313" key="2">
    <source>
        <dbReference type="Proteomes" id="UP000189580"/>
    </source>
</evidence>
<name>A0A167CKC9_9ASCO</name>